<evidence type="ECO:0000313" key="2">
    <source>
        <dbReference type="Proteomes" id="UP000748756"/>
    </source>
</evidence>
<evidence type="ECO:0008006" key="3">
    <source>
        <dbReference type="Google" id="ProtNLM"/>
    </source>
</evidence>
<reference evidence="1" key="1">
    <citation type="journal article" date="2020" name="Fungal Divers.">
        <title>Resolving the Mortierellaceae phylogeny through synthesis of multi-gene phylogenetics and phylogenomics.</title>
        <authorList>
            <person name="Vandepol N."/>
            <person name="Liber J."/>
            <person name="Desiro A."/>
            <person name="Na H."/>
            <person name="Kennedy M."/>
            <person name="Barry K."/>
            <person name="Grigoriev I.V."/>
            <person name="Miller A.N."/>
            <person name="O'Donnell K."/>
            <person name="Stajich J.E."/>
            <person name="Bonito G."/>
        </authorList>
    </citation>
    <scope>NUCLEOTIDE SEQUENCE</scope>
    <source>
        <strain evidence="1">NRRL 6426</strain>
    </source>
</reference>
<gene>
    <name evidence="1" type="ORF">BG015_004372</name>
</gene>
<dbReference type="EMBL" id="JAAAUQ010002073">
    <property type="protein sequence ID" value="KAF9128261.1"/>
    <property type="molecule type" value="Genomic_DNA"/>
</dbReference>
<proteinExistence type="predicted"/>
<dbReference type="Proteomes" id="UP000748756">
    <property type="component" value="Unassembled WGS sequence"/>
</dbReference>
<dbReference type="OrthoDB" id="5330842at2759"/>
<keyword evidence="2" id="KW-1185">Reference proteome</keyword>
<protein>
    <recommendedName>
        <fullName evidence="3">SWIM-type domain-containing protein</fullName>
    </recommendedName>
</protein>
<sequence length="689" mass="77184">MPTAQEKRELLFNVHRPVELPTKEFENDWWPLISNAWTCNSGPKPTPVGAPLGYIRNYTCRLATKYNPKPKDTSNDAPDTKRRKRTIRVPCECQAAIKITHVTATGITTIERNHNDTPAVHTHSLADVDKARRPAAIKALIDKETLKSNNPLETIASIRQLAEESGLGEVAAFVTRTELVNTRRRQRQTELKPLTGVVHVDGEVRAAAEFLVTKDYRWQSFGETAASAMAGAIPLFNVNAGDPGSSSSSTSSNNNNSNRGITDLAQGLVFARRQQLTKLSNHGWLTLIGSVEVTNKHGWRLFTLYVRDRLGCWDSGAHFFVSDIDSSTIAQALRLVRQLAPSWQPRYILTDQSPAVTVGIEITFPRTMQGAQQDEEQKCEVIFSTTHMMQIWKGSITDPQTQQRMIQALHCRTRLGFDYMVEKATSGCDNSVIRQYIKDCVARAERWALFARQESPFLLQAASLSVLDAYHREVKHLPSVIHGLIGACRAVMEVDDNRMELSLKAPTASFTDESSLTDDIASPLLTHIKHFPYTIQTLLVEEAHAMNKRIIKGKRPPGLKHPRCGCDFYNKYLLPCQHILHTALIGDLRSAGEPAFLDDADWMLFQNKFTGKEGLDVYRTRRGSVTSSSHEVAEKTAEEAGKAEVDKLKMEELFERSQRLYQDLADRGDKKGLEALVADLEAFSSRQSF</sequence>
<dbReference type="AlphaFoldDB" id="A0A9P5V0D6"/>
<name>A0A9P5V0D6_9FUNG</name>
<accession>A0A9P5V0D6</accession>
<evidence type="ECO:0000313" key="1">
    <source>
        <dbReference type="EMBL" id="KAF9128261.1"/>
    </source>
</evidence>
<comment type="caution">
    <text evidence="1">The sequence shown here is derived from an EMBL/GenBank/DDBJ whole genome shotgun (WGS) entry which is preliminary data.</text>
</comment>
<organism evidence="1 2">
    <name type="scientific">Linnemannia schmuckeri</name>
    <dbReference type="NCBI Taxonomy" id="64567"/>
    <lineage>
        <taxon>Eukaryota</taxon>
        <taxon>Fungi</taxon>
        <taxon>Fungi incertae sedis</taxon>
        <taxon>Mucoromycota</taxon>
        <taxon>Mortierellomycotina</taxon>
        <taxon>Mortierellomycetes</taxon>
        <taxon>Mortierellales</taxon>
        <taxon>Mortierellaceae</taxon>
        <taxon>Linnemannia</taxon>
    </lineage>
</organism>